<comment type="caution">
    <text evidence="13">The sequence shown here is derived from an EMBL/GenBank/DDBJ whole genome shotgun (WGS) entry which is preliminary data.</text>
</comment>
<dbReference type="Proteomes" id="UP000642125">
    <property type="component" value="Unassembled WGS sequence"/>
</dbReference>
<dbReference type="SUPFAM" id="SSF54060">
    <property type="entry name" value="His-Me finger endonucleases"/>
    <property type="match status" value="1"/>
</dbReference>
<dbReference type="GO" id="GO:0006508">
    <property type="term" value="P:proteolysis"/>
    <property type="evidence" value="ECO:0007669"/>
    <property type="project" value="UniProtKB-KW"/>
</dbReference>
<dbReference type="CDD" id="cd00091">
    <property type="entry name" value="NUC"/>
    <property type="match status" value="1"/>
</dbReference>
<dbReference type="Gene3D" id="3.40.570.10">
    <property type="entry name" value="Extracellular Endonuclease, subunit A"/>
    <property type="match status" value="1"/>
</dbReference>
<feature type="region of interest" description="Disordered" evidence="10">
    <location>
        <begin position="1"/>
        <end position="43"/>
    </location>
</feature>
<dbReference type="InterPro" id="IPR009003">
    <property type="entry name" value="Peptidase_S1_PA"/>
</dbReference>
<comment type="similarity">
    <text evidence="1 9">Belongs to the peptidase S1B family.</text>
</comment>
<evidence type="ECO:0000313" key="14">
    <source>
        <dbReference type="Proteomes" id="UP000642125"/>
    </source>
</evidence>
<keyword evidence="4 9" id="KW-0378">Hydrolase</keyword>
<dbReference type="EC" id="3.4.21.-" evidence="9"/>
<sequence length="742" mass="77407">MDVDSTPGGPTGLAERLRAQEAHQRDLAARRARERTDVRDPAVERVDRGEIAAANDPLRVARRVDRVSRFRTGEDPDSVPADAPAPALVADAAQRLDLPERPQVLLEKVVNQPDFLEARYLEGGFVAQRTVGRIVVRGADGRAAGYGTGFLVSARLLLTNHHVLPSPDVAAGSVVQLDFQRALDGDPLPVVELALDPDAFFVADAELDFALVAVAGAPEATAAFGWCRLTAAQGTVVVGESVTIVQHPAGRRKEVALRENRLVDIPEQVLHYVTDTEPGSSGSPVFNDQWEVVALHHASVPDPSPGGTGSLNEGIRISRILRHLAALGLDPARRALVDALDDPATPHGGRERAATPARPGLAAAGSGDTGTALGGAPAGATPAGTVRAAHAPTVAAPAGSWPAGTQPAGAQPAGSQAAGTPPAGTAPTGAGVASVEVPLRLTVSVALDGRVPGAGPPVPAPLAAPAAPAVERLAIDPDYSARAGYDPAFLGVPLPLPGPGTNTAAASAELRYHHFSVVVHRVRRLALYTAVNIDGARTDAPPRADDRWILDPRLPREEQTGADVYADNALDRGHLVRRLDPAWGPPARAANDDTFHYTNSAPQHHAFNAGSTLWLGLEEFLLGPARRDRLRISVVTGPVLAPDDPPYRGVLLPRRFWKLAAVVEPDGRLVVTGYVLGQDALLPGVLAAEALGAYRTFQVPVTTVADLTGLDLSAYAPADPLGGVEAAGAARELRTYAEIVLG</sequence>
<dbReference type="SMART" id="SM00477">
    <property type="entry name" value="NUC"/>
    <property type="match status" value="1"/>
</dbReference>
<evidence type="ECO:0000256" key="8">
    <source>
        <dbReference type="PIRSR" id="PIRSR640255-2"/>
    </source>
</evidence>
<feature type="active site" description="Charge relay system" evidence="6">
    <location>
        <position position="281"/>
    </location>
</feature>
<gene>
    <name evidence="13" type="ORF">Cpa01nite_29710</name>
</gene>
<dbReference type="SUPFAM" id="SSF50494">
    <property type="entry name" value="Trypsin-like serine proteases"/>
    <property type="match status" value="1"/>
</dbReference>
<feature type="active site" description="Proton acceptor" evidence="7">
    <location>
        <position position="574"/>
    </location>
</feature>
<protein>
    <recommendedName>
        <fullName evidence="9">Serine protease</fullName>
        <ecNumber evidence="9">3.4.21.-</ecNumber>
    </recommendedName>
</protein>
<proteinExistence type="inferred from homology"/>
<evidence type="ECO:0000256" key="5">
    <source>
        <dbReference type="ARBA" id="ARBA00022825"/>
    </source>
</evidence>
<feature type="binding site" evidence="8">
    <location>
        <position position="608"/>
    </location>
    <ligand>
        <name>Mg(2+)</name>
        <dbReference type="ChEBI" id="CHEBI:18420"/>
        <note>catalytic</note>
    </ligand>
</feature>
<evidence type="ECO:0000259" key="12">
    <source>
        <dbReference type="SMART" id="SM00892"/>
    </source>
</evidence>
<dbReference type="EMBL" id="BONO01000025">
    <property type="protein sequence ID" value="GIG37590.1"/>
    <property type="molecule type" value="Genomic_DNA"/>
</dbReference>
<evidence type="ECO:0000256" key="7">
    <source>
        <dbReference type="PIRSR" id="PIRSR640255-1"/>
    </source>
</evidence>
<dbReference type="InterPro" id="IPR001604">
    <property type="entry name" value="Endo_G_ENPP1-like_dom"/>
</dbReference>
<evidence type="ECO:0000256" key="1">
    <source>
        <dbReference type="ARBA" id="ARBA00008764"/>
    </source>
</evidence>
<dbReference type="Gene3D" id="2.40.10.10">
    <property type="entry name" value="Trypsin-like serine proteases"/>
    <property type="match status" value="2"/>
</dbReference>
<keyword evidence="8" id="KW-0479">Metal-binding</keyword>
<dbReference type="PANTHER" id="PTHR13966">
    <property type="entry name" value="ENDONUCLEASE RELATED"/>
    <property type="match status" value="1"/>
</dbReference>
<reference evidence="13" key="1">
    <citation type="submission" date="2021-01" db="EMBL/GenBank/DDBJ databases">
        <title>Whole genome shotgun sequence of Cellulomonas pakistanensis NBRC 110800.</title>
        <authorList>
            <person name="Komaki H."/>
            <person name="Tamura T."/>
        </authorList>
    </citation>
    <scope>NUCLEOTIDE SEQUENCE</scope>
    <source>
        <strain evidence="13">NBRC 110800</strain>
    </source>
</reference>
<dbReference type="Pfam" id="PF13365">
    <property type="entry name" value="Trypsin_2"/>
    <property type="match status" value="1"/>
</dbReference>
<evidence type="ECO:0000256" key="9">
    <source>
        <dbReference type="RuleBase" id="RU004296"/>
    </source>
</evidence>
<dbReference type="SMART" id="SM00892">
    <property type="entry name" value="Endonuclease_NS"/>
    <property type="match status" value="1"/>
</dbReference>
<keyword evidence="2 9" id="KW-0645">Protease</keyword>
<dbReference type="PANTHER" id="PTHR13966:SF5">
    <property type="entry name" value="ENDONUCLEASE G, MITOCHONDRIAL"/>
    <property type="match status" value="1"/>
</dbReference>
<evidence type="ECO:0000256" key="10">
    <source>
        <dbReference type="SAM" id="MobiDB-lite"/>
    </source>
</evidence>
<dbReference type="InterPro" id="IPR044929">
    <property type="entry name" value="DNA/RNA_non-sp_Endonuclease_sf"/>
</dbReference>
<organism evidence="13 14">
    <name type="scientific">Cellulomonas pakistanensis</name>
    <dbReference type="NCBI Taxonomy" id="992287"/>
    <lineage>
        <taxon>Bacteria</taxon>
        <taxon>Bacillati</taxon>
        <taxon>Actinomycetota</taxon>
        <taxon>Actinomycetes</taxon>
        <taxon>Micrococcales</taxon>
        <taxon>Cellulomonadaceae</taxon>
        <taxon>Cellulomonas</taxon>
    </lineage>
</organism>
<name>A0A919PAT8_9CELL</name>
<keyword evidence="14" id="KW-1185">Reference proteome</keyword>
<dbReference type="Pfam" id="PF01223">
    <property type="entry name" value="Endonuclease_NS"/>
    <property type="match status" value="1"/>
</dbReference>
<feature type="region of interest" description="Disordered" evidence="10">
    <location>
        <begin position="396"/>
        <end position="430"/>
    </location>
</feature>
<dbReference type="InterPro" id="IPR020821">
    <property type="entry name" value="ENPP1-3/EXOG-like_nuc-like"/>
</dbReference>
<feature type="domain" description="DNA/RNA non-specific endonuclease/pyrophosphatase/phosphodiesterase" evidence="12">
    <location>
        <begin position="511"/>
        <end position="719"/>
    </location>
</feature>
<dbReference type="AlphaFoldDB" id="A0A919PAT8"/>
<evidence type="ECO:0000256" key="2">
    <source>
        <dbReference type="ARBA" id="ARBA00022670"/>
    </source>
</evidence>
<dbReference type="InterPro" id="IPR043504">
    <property type="entry name" value="Peptidase_S1_PA_chymotrypsin"/>
</dbReference>
<feature type="domain" description="ENPP1-3/EXOG-like endonuclease/phosphodiesterase" evidence="11">
    <location>
        <begin position="512"/>
        <end position="719"/>
    </location>
</feature>
<dbReference type="GO" id="GO:0046872">
    <property type="term" value="F:metal ion binding"/>
    <property type="evidence" value="ECO:0007669"/>
    <property type="project" value="UniProtKB-KW"/>
</dbReference>
<feature type="region of interest" description="Disordered" evidence="10">
    <location>
        <begin position="340"/>
        <end position="384"/>
    </location>
</feature>
<dbReference type="InterPro" id="IPR044925">
    <property type="entry name" value="His-Me_finger_sf"/>
</dbReference>
<feature type="compositionally biased region" description="Basic and acidic residues" evidence="10">
    <location>
        <begin position="15"/>
        <end position="43"/>
    </location>
</feature>
<feature type="active site" description="Charge relay system" evidence="6">
    <location>
        <position position="208"/>
    </location>
</feature>
<dbReference type="RefSeq" id="WP_203669577.1">
    <property type="nucleotide sequence ID" value="NZ_BONO01000025.1"/>
</dbReference>
<evidence type="ECO:0000313" key="13">
    <source>
        <dbReference type="EMBL" id="GIG37590.1"/>
    </source>
</evidence>
<evidence type="ECO:0000256" key="6">
    <source>
        <dbReference type="PIRSR" id="PIRSR608256-1"/>
    </source>
</evidence>
<dbReference type="GO" id="GO:0004519">
    <property type="term" value="F:endonuclease activity"/>
    <property type="evidence" value="ECO:0007669"/>
    <property type="project" value="TreeGrafter"/>
</dbReference>
<keyword evidence="5 9" id="KW-0720">Serine protease</keyword>
<keyword evidence="3" id="KW-0732">Signal</keyword>
<evidence type="ECO:0000256" key="3">
    <source>
        <dbReference type="ARBA" id="ARBA00022729"/>
    </source>
</evidence>
<dbReference type="GO" id="GO:0008236">
    <property type="term" value="F:serine-type peptidase activity"/>
    <property type="evidence" value="ECO:0007669"/>
    <property type="project" value="UniProtKB-KW"/>
</dbReference>
<dbReference type="GO" id="GO:0003676">
    <property type="term" value="F:nucleic acid binding"/>
    <property type="evidence" value="ECO:0007669"/>
    <property type="project" value="InterPro"/>
</dbReference>
<dbReference type="InterPro" id="IPR008256">
    <property type="entry name" value="Peptidase_S1B"/>
</dbReference>
<evidence type="ECO:0000259" key="11">
    <source>
        <dbReference type="SMART" id="SM00477"/>
    </source>
</evidence>
<feature type="active site" description="Charge relay system" evidence="6">
    <location>
        <position position="162"/>
    </location>
</feature>
<evidence type="ECO:0000256" key="4">
    <source>
        <dbReference type="ARBA" id="ARBA00022801"/>
    </source>
</evidence>
<accession>A0A919PAT8</accession>
<feature type="compositionally biased region" description="Low complexity" evidence="10">
    <location>
        <begin position="354"/>
        <end position="371"/>
    </location>
</feature>
<dbReference type="InterPro" id="IPR040255">
    <property type="entry name" value="Non-specific_endonuclease"/>
</dbReference>
<dbReference type="PRINTS" id="PR00839">
    <property type="entry name" value="V8PROTEASE"/>
</dbReference>